<evidence type="ECO:0008006" key="4">
    <source>
        <dbReference type="Google" id="ProtNLM"/>
    </source>
</evidence>
<dbReference type="Proteomes" id="UP000179769">
    <property type="component" value="Unassembled WGS sequence"/>
</dbReference>
<accession>A0A1S1RBR2</accession>
<keyword evidence="3" id="KW-1185">Reference proteome</keyword>
<organism evidence="2 3">
    <name type="scientific">Parafrankia soli</name>
    <dbReference type="NCBI Taxonomy" id="2599596"/>
    <lineage>
        <taxon>Bacteria</taxon>
        <taxon>Bacillati</taxon>
        <taxon>Actinomycetota</taxon>
        <taxon>Actinomycetes</taxon>
        <taxon>Frankiales</taxon>
        <taxon>Frankiaceae</taxon>
        <taxon>Parafrankia</taxon>
    </lineage>
</organism>
<name>A0A1S1RBR2_9ACTN</name>
<dbReference type="EMBL" id="MAXA01000047">
    <property type="protein sequence ID" value="OHV42214.1"/>
    <property type="molecule type" value="Genomic_DNA"/>
</dbReference>
<evidence type="ECO:0000313" key="2">
    <source>
        <dbReference type="EMBL" id="OHV42214.1"/>
    </source>
</evidence>
<feature type="compositionally biased region" description="Pro residues" evidence="1">
    <location>
        <begin position="211"/>
        <end position="222"/>
    </location>
</feature>
<evidence type="ECO:0000313" key="3">
    <source>
        <dbReference type="Proteomes" id="UP000179769"/>
    </source>
</evidence>
<dbReference type="OrthoDB" id="3692312at2"/>
<dbReference type="RefSeq" id="WP_071060235.1">
    <property type="nucleotide sequence ID" value="NZ_MAXA01000047.1"/>
</dbReference>
<proteinExistence type="predicted"/>
<dbReference type="Pfam" id="PF13730">
    <property type="entry name" value="HTH_36"/>
    <property type="match status" value="1"/>
</dbReference>
<protein>
    <recommendedName>
        <fullName evidence="4">Helix-turn-helix domain-containing protein</fullName>
    </recommendedName>
</protein>
<reference evidence="3" key="1">
    <citation type="submission" date="2016-07" db="EMBL/GenBank/DDBJ databases">
        <title>Frankia sp. NRRL B-16219 Genome sequencing.</title>
        <authorList>
            <person name="Ghodhbane-Gtari F."/>
            <person name="Swanson E."/>
            <person name="Gueddou A."/>
            <person name="Louati M."/>
            <person name="Nouioui I."/>
            <person name="Hezbri K."/>
            <person name="Abebe-Akele F."/>
            <person name="Simpson S."/>
            <person name="Morris K."/>
            <person name="Thomas K."/>
            <person name="Gtari M."/>
            <person name="Tisa L.S."/>
        </authorList>
    </citation>
    <scope>NUCLEOTIDE SEQUENCE [LARGE SCALE GENOMIC DNA]</scope>
    <source>
        <strain evidence="3">NRRL B-16219</strain>
    </source>
</reference>
<comment type="caution">
    <text evidence="2">The sequence shown here is derived from an EMBL/GenBank/DDBJ whole genome shotgun (WGS) entry which is preliminary data.</text>
</comment>
<dbReference type="AlphaFoldDB" id="A0A1S1RBR2"/>
<sequence length="343" mass="37647">MSIEAITWVLNDAPGVPATLVSTLLGLANHAGPDGRNAYPKLATLARYTRKSERSVMWDLEHLVELGLIVEGEEKVVEHIPGGHRPGVYHLAMGRRRDPKKPEKATPRPARPKPKKKTSPVVDDTSSTPVVGDRSADSSPVADDRSSPELDDRSSPVVDDKSDLSSTTSALIRNEPSLNRPVEPSFEPSMACEHAETHTADDDGQTSLLPDEPPAAPPAPAPKPKRPRPTAAERTARATRMPEDYALTDKHRAYAIKKGVPAGAIEDMFEHFKAHHIGRGTRWESWEKAWITWVLNSRRFSSGSTTRRSGPDPNAGIYRRDPNDTTTEFTATVLSIDEWMKGA</sequence>
<evidence type="ECO:0000256" key="1">
    <source>
        <dbReference type="SAM" id="MobiDB-lite"/>
    </source>
</evidence>
<feature type="compositionally biased region" description="Basic and acidic residues" evidence="1">
    <location>
        <begin position="142"/>
        <end position="163"/>
    </location>
</feature>
<feature type="region of interest" description="Disordered" evidence="1">
    <location>
        <begin position="80"/>
        <end position="241"/>
    </location>
</feature>
<gene>
    <name evidence="2" type="ORF">BBK14_11375</name>
</gene>
<feature type="region of interest" description="Disordered" evidence="1">
    <location>
        <begin position="301"/>
        <end position="323"/>
    </location>
</feature>